<keyword evidence="1" id="KW-0472">Membrane</keyword>
<dbReference type="VEuPathDB" id="FungiDB:CH63R_14616"/>
<evidence type="ECO:0000313" key="3">
    <source>
        <dbReference type="Proteomes" id="UP000092177"/>
    </source>
</evidence>
<dbReference type="KEGG" id="chig:CH63R_14616"/>
<evidence type="ECO:0000313" key="2">
    <source>
        <dbReference type="EMBL" id="OBR02044.1"/>
    </source>
</evidence>
<dbReference type="GeneID" id="28873697"/>
<dbReference type="RefSeq" id="XP_018150562.1">
    <property type="nucleotide sequence ID" value="XM_018309590.1"/>
</dbReference>
<dbReference type="Proteomes" id="UP000092177">
    <property type="component" value="Chromosome 12"/>
</dbReference>
<keyword evidence="1" id="KW-1133">Transmembrane helix</keyword>
<gene>
    <name evidence="2" type="ORF">CH63R_14616</name>
</gene>
<proteinExistence type="predicted"/>
<name>A0A1B7XQP3_COLHI</name>
<dbReference type="AlphaFoldDB" id="A0A1B7XQP3"/>
<reference evidence="3" key="1">
    <citation type="journal article" date="2017" name="BMC Genomics">
        <title>Gapless genome assembly of Colletotrichum higginsianum reveals chromosome structure and association of transposable elements with secondary metabolite gene clusters.</title>
        <authorList>
            <person name="Dallery J.-F."/>
            <person name="Lapalu N."/>
            <person name="Zampounis A."/>
            <person name="Pigne S."/>
            <person name="Luyten I."/>
            <person name="Amselem J."/>
            <person name="Wittenberg A.H.J."/>
            <person name="Zhou S."/>
            <person name="de Queiroz M.V."/>
            <person name="Robin G.P."/>
            <person name="Auger A."/>
            <person name="Hainaut M."/>
            <person name="Henrissat B."/>
            <person name="Kim K.-T."/>
            <person name="Lee Y.-H."/>
            <person name="Lespinet O."/>
            <person name="Schwartz D.C."/>
            <person name="Thon M.R."/>
            <person name="O'Connell R.J."/>
        </authorList>
    </citation>
    <scope>NUCLEOTIDE SEQUENCE [LARGE SCALE GENOMIC DNA]</scope>
    <source>
        <strain evidence="3">IMI 349063</strain>
    </source>
</reference>
<keyword evidence="3" id="KW-1185">Reference proteome</keyword>
<evidence type="ECO:0000256" key="1">
    <source>
        <dbReference type="SAM" id="Phobius"/>
    </source>
</evidence>
<protein>
    <submittedName>
        <fullName evidence="2">Riboflavin transporter MCH5</fullName>
    </submittedName>
</protein>
<comment type="caution">
    <text evidence="2">The sequence shown here is derived from an EMBL/GenBank/DDBJ whole genome shotgun (WGS) entry which is preliminary data.</text>
</comment>
<sequence length="68" mass="7239">MGIALLGGLAGGVVFPPKPLYMARALPDPMILRNPALCLTAMGAFFMEWGLFVPLSYLTLYALGHGQS</sequence>
<organism evidence="2 3">
    <name type="scientific">Colletotrichum higginsianum (strain IMI 349063)</name>
    <name type="common">Crucifer anthracnose fungus</name>
    <dbReference type="NCBI Taxonomy" id="759273"/>
    <lineage>
        <taxon>Eukaryota</taxon>
        <taxon>Fungi</taxon>
        <taxon>Dikarya</taxon>
        <taxon>Ascomycota</taxon>
        <taxon>Pezizomycotina</taxon>
        <taxon>Sordariomycetes</taxon>
        <taxon>Hypocreomycetidae</taxon>
        <taxon>Glomerellales</taxon>
        <taxon>Glomerellaceae</taxon>
        <taxon>Colletotrichum</taxon>
        <taxon>Colletotrichum destructivum species complex</taxon>
    </lineage>
</organism>
<keyword evidence="1" id="KW-0812">Transmembrane</keyword>
<dbReference type="EMBL" id="LTAN01000012">
    <property type="protein sequence ID" value="OBR02044.1"/>
    <property type="molecule type" value="Genomic_DNA"/>
</dbReference>
<feature type="transmembrane region" description="Helical" evidence="1">
    <location>
        <begin position="41"/>
        <end position="63"/>
    </location>
</feature>
<accession>A0A1B7XQP3</accession>